<gene>
    <name evidence="1" type="ORF">BDY19DRAFT_252499</name>
</gene>
<comment type="caution">
    <text evidence="1">The sequence shown here is derived from an EMBL/GenBank/DDBJ whole genome shotgun (WGS) entry which is preliminary data.</text>
</comment>
<reference evidence="1" key="1">
    <citation type="journal article" date="2021" name="Environ. Microbiol.">
        <title>Gene family expansions and transcriptome signatures uncover fungal adaptations to wood decay.</title>
        <authorList>
            <person name="Hage H."/>
            <person name="Miyauchi S."/>
            <person name="Viragh M."/>
            <person name="Drula E."/>
            <person name="Min B."/>
            <person name="Chaduli D."/>
            <person name="Navarro D."/>
            <person name="Favel A."/>
            <person name="Norest M."/>
            <person name="Lesage-Meessen L."/>
            <person name="Balint B."/>
            <person name="Merenyi Z."/>
            <person name="de Eugenio L."/>
            <person name="Morin E."/>
            <person name="Martinez A.T."/>
            <person name="Baldrian P."/>
            <person name="Stursova M."/>
            <person name="Martinez M.J."/>
            <person name="Novotny C."/>
            <person name="Magnuson J.K."/>
            <person name="Spatafora J.W."/>
            <person name="Maurice S."/>
            <person name="Pangilinan J."/>
            <person name="Andreopoulos W."/>
            <person name="LaButti K."/>
            <person name="Hundley H."/>
            <person name="Na H."/>
            <person name="Kuo A."/>
            <person name="Barry K."/>
            <person name="Lipzen A."/>
            <person name="Henrissat B."/>
            <person name="Riley R."/>
            <person name="Ahrendt S."/>
            <person name="Nagy L.G."/>
            <person name="Grigoriev I.V."/>
            <person name="Martin F."/>
            <person name="Rosso M.N."/>
        </authorList>
    </citation>
    <scope>NUCLEOTIDE SEQUENCE</scope>
    <source>
        <strain evidence="1">CBS 384.51</strain>
    </source>
</reference>
<dbReference type="EMBL" id="MU274918">
    <property type="protein sequence ID" value="KAI0087423.1"/>
    <property type="molecule type" value="Genomic_DNA"/>
</dbReference>
<sequence length="117" mass="13361">MRRRKFVRFCCYSSAILTHMARLQKPILVDASTQTDSREADENQKKATILQSLNLSLQENMAKREHELLTKIAELSTENNRLRSEAQILKERLALNANGNEDVQMTVAPQETYSPLG</sequence>
<evidence type="ECO:0000313" key="1">
    <source>
        <dbReference type="EMBL" id="KAI0087423.1"/>
    </source>
</evidence>
<protein>
    <submittedName>
        <fullName evidence="1">Uncharacterized protein</fullName>
    </submittedName>
</protein>
<organism evidence="1 2">
    <name type="scientific">Irpex rosettiformis</name>
    <dbReference type="NCBI Taxonomy" id="378272"/>
    <lineage>
        <taxon>Eukaryota</taxon>
        <taxon>Fungi</taxon>
        <taxon>Dikarya</taxon>
        <taxon>Basidiomycota</taxon>
        <taxon>Agaricomycotina</taxon>
        <taxon>Agaricomycetes</taxon>
        <taxon>Polyporales</taxon>
        <taxon>Irpicaceae</taxon>
        <taxon>Irpex</taxon>
    </lineage>
</organism>
<dbReference type="Proteomes" id="UP001055072">
    <property type="component" value="Unassembled WGS sequence"/>
</dbReference>
<accession>A0ACB8TZF4</accession>
<evidence type="ECO:0000313" key="2">
    <source>
        <dbReference type="Proteomes" id="UP001055072"/>
    </source>
</evidence>
<proteinExistence type="predicted"/>
<keyword evidence="2" id="KW-1185">Reference proteome</keyword>
<name>A0ACB8TZF4_9APHY</name>